<keyword evidence="1" id="KW-1133">Transmembrane helix</keyword>
<evidence type="ECO:0000313" key="3">
    <source>
        <dbReference type="Proteomes" id="UP000317209"/>
    </source>
</evidence>
<organism evidence="2 3">
    <name type="scientific">Microbacterium saperdae</name>
    <dbReference type="NCBI Taxonomy" id="69368"/>
    <lineage>
        <taxon>Bacteria</taxon>
        <taxon>Bacillati</taxon>
        <taxon>Actinomycetota</taxon>
        <taxon>Actinomycetes</taxon>
        <taxon>Micrococcales</taxon>
        <taxon>Microbacteriaceae</taxon>
        <taxon>Microbacterium</taxon>
    </lineage>
</organism>
<evidence type="ECO:0000256" key="1">
    <source>
        <dbReference type="SAM" id="Phobius"/>
    </source>
</evidence>
<feature type="transmembrane region" description="Helical" evidence="1">
    <location>
        <begin position="125"/>
        <end position="143"/>
    </location>
</feature>
<feature type="transmembrane region" description="Helical" evidence="1">
    <location>
        <begin position="6"/>
        <end position="27"/>
    </location>
</feature>
<reference evidence="2 3" key="1">
    <citation type="submission" date="2019-06" db="EMBL/GenBank/DDBJ databases">
        <title>Sequencing the genomes of 1000 actinobacteria strains.</title>
        <authorList>
            <person name="Klenk H.-P."/>
        </authorList>
    </citation>
    <scope>NUCLEOTIDE SEQUENCE [LARGE SCALE GENOMIC DNA]</scope>
    <source>
        <strain evidence="2 3">DSM 20169</strain>
    </source>
</reference>
<dbReference type="RefSeq" id="WP_141873508.1">
    <property type="nucleotide sequence ID" value="NZ_VFOX01000002.1"/>
</dbReference>
<keyword evidence="1" id="KW-0472">Membrane</keyword>
<keyword evidence="3" id="KW-1185">Reference proteome</keyword>
<accession>A0A543BAC4</accession>
<sequence length="148" mass="15577">MENTLLAVHVLAGILFVGPVAVTTSLFPRFAPRSVGAGREPEDGGADVARLLHRITRTYGVLALVVPLVGLALAAVQGRLGEIWITVAMVLTAVAGGLLALRIVPAQRDALIAPLDVRGQRGMRMLTGVFNVLWAVVVVLMIVRPGAE</sequence>
<protein>
    <submittedName>
        <fullName evidence="2">Uncharacterized protein</fullName>
    </submittedName>
</protein>
<dbReference type="Proteomes" id="UP000317209">
    <property type="component" value="Unassembled WGS sequence"/>
</dbReference>
<feature type="transmembrane region" description="Helical" evidence="1">
    <location>
        <begin position="83"/>
        <end position="104"/>
    </location>
</feature>
<dbReference type="OrthoDB" id="3429068at2"/>
<dbReference type="EMBL" id="VFOX01000002">
    <property type="protein sequence ID" value="TQL81746.1"/>
    <property type="molecule type" value="Genomic_DNA"/>
</dbReference>
<feature type="transmembrane region" description="Helical" evidence="1">
    <location>
        <begin position="59"/>
        <end position="77"/>
    </location>
</feature>
<evidence type="ECO:0000313" key="2">
    <source>
        <dbReference type="EMBL" id="TQL81746.1"/>
    </source>
</evidence>
<dbReference type="AlphaFoldDB" id="A0A543BAC4"/>
<name>A0A543BAC4_9MICO</name>
<proteinExistence type="predicted"/>
<comment type="caution">
    <text evidence="2">The sequence shown here is derived from an EMBL/GenBank/DDBJ whole genome shotgun (WGS) entry which is preliminary data.</text>
</comment>
<gene>
    <name evidence="2" type="ORF">FB560_3222</name>
</gene>
<keyword evidence="1" id="KW-0812">Transmembrane</keyword>